<evidence type="ECO:0000313" key="1">
    <source>
        <dbReference type="EMBL" id="MBU9835538.1"/>
    </source>
</evidence>
<accession>A0ABS6L111</accession>
<protein>
    <recommendedName>
        <fullName evidence="3">HEAT repeat domain-containing protein</fullName>
    </recommendedName>
</protein>
<evidence type="ECO:0008006" key="3">
    <source>
        <dbReference type="Google" id="ProtNLM"/>
    </source>
</evidence>
<organism evidence="1 2">
    <name type="scientific">Rahnella perminowiae</name>
    <dbReference type="NCBI Taxonomy" id="2816244"/>
    <lineage>
        <taxon>Bacteria</taxon>
        <taxon>Pseudomonadati</taxon>
        <taxon>Pseudomonadota</taxon>
        <taxon>Gammaproteobacteria</taxon>
        <taxon>Enterobacterales</taxon>
        <taxon>Yersiniaceae</taxon>
        <taxon>Rahnella</taxon>
    </lineage>
</organism>
<dbReference type="RefSeq" id="WP_217138387.1">
    <property type="nucleotide sequence ID" value="NZ_JAFMOU010000067.1"/>
</dbReference>
<dbReference type="Proteomes" id="UP000699865">
    <property type="component" value="Unassembled WGS sequence"/>
</dbReference>
<comment type="caution">
    <text evidence="1">The sequence shown here is derived from an EMBL/GenBank/DDBJ whole genome shotgun (WGS) entry which is preliminary data.</text>
</comment>
<gene>
    <name evidence="1" type="ORF">J1786_12065</name>
</gene>
<sequence length="335" mass="38323">MQLQDSLQQEVMTSVNKSLTFDVLYQVIRPDISTFIAASSKLPLKNLDYWECLIRWTISSSLQTSHPQYARFKNYRVGSLKWLDVCNADGFRREKALRTLSGGAPNSFLFALVVRKLNDWVPQVREAARDVLSLIAECSDPEIIVDVLFITLPYWNSWGRMGDREKDILMKIILMEKVTESLKKRLIYSTSGPVATVFMQAGRINALDAFLTEIAESSVQPTLRAKAYRCLFESKFVWAEGMTWQWIDKAYGIRRSVPVLKERIIDTKRPFLENLKMATIDRSPIVRRIAGEMLIKELDHIGDEAFRLAKILASDTSLSVSERGRYALADLGKRT</sequence>
<proteinExistence type="predicted"/>
<keyword evidence="2" id="KW-1185">Reference proteome</keyword>
<name>A0ABS6L111_9GAMM</name>
<reference evidence="1 2" key="1">
    <citation type="submission" date="2021-03" db="EMBL/GenBank/DDBJ databases">
        <title>Five novel Rahnella species.</title>
        <authorList>
            <person name="Brady C."/>
            <person name="Asselin J."/>
            <person name="Beer S."/>
            <person name="Bruberg M.B."/>
            <person name="Crampton B."/>
            <person name="Venter S."/>
            <person name="Arnold D."/>
            <person name="Denman S."/>
        </authorList>
    </citation>
    <scope>NUCLEOTIDE SEQUENCE [LARGE SCALE GENOMIC DNA]</scope>
    <source>
        <strain evidence="1 2">L72c</strain>
    </source>
</reference>
<dbReference type="EMBL" id="JAFMOU010000067">
    <property type="protein sequence ID" value="MBU9835538.1"/>
    <property type="molecule type" value="Genomic_DNA"/>
</dbReference>
<evidence type="ECO:0000313" key="2">
    <source>
        <dbReference type="Proteomes" id="UP000699865"/>
    </source>
</evidence>